<keyword evidence="2" id="KW-0472">Membrane</keyword>
<dbReference type="EMBL" id="RYZS01000002">
    <property type="protein sequence ID" value="RVU92712.1"/>
    <property type="molecule type" value="Genomic_DNA"/>
</dbReference>
<organism evidence="4 7">
    <name type="scientific">Enterococcus avium</name>
    <name type="common">Streptococcus avium</name>
    <dbReference type="NCBI Taxonomy" id="33945"/>
    <lineage>
        <taxon>Bacteria</taxon>
        <taxon>Bacillati</taxon>
        <taxon>Bacillota</taxon>
        <taxon>Bacilli</taxon>
        <taxon>Lactobacillales</taxon>
        <taxon>Enterococcaceae</taxon>
        <taxon>Enterococcus</taxon>
    </lineage>
</organism>
<evidence type="ECO:0000313" key="4">
    <source>
        <dbReference type="EMBL" id="MDT2404250.1"/>
    </source>
</evidence>
<reference evidence="5 6" key="1">
    <citation type="submission" date="2018-12" db="EMBL/GenBank/DDBJ databases">
        <title>A novel vanA-carrying plasmid in a clinical isolate of Enterococcus avium.</title>
        <authorList>
            <person name="Bernasconi O.J."/>
            <person name="Luzzaro F."/>
            <person name="Endimiani A."/>
        </authorList>
    </citation>
    <scope>NUCLEOTIDE SEQUENCE [LARGE SCALE GENOMIC DNA]</scope>
    <source>
        <strain evidence="5 6">LC0559/18</strain>
    </source>
</reference>
<evidence type="ECO:0000313" key="7">
    <source>
        <dbReference type="Proteomes" id="UP001260773"/>
    </source>
</evidence>
<feature type="signal peptide" evidence="3">
    <location>
        <begin position="1"/>
        <end position="23"/>
    </location>
</feature>
<name>A0A2N8PUC1_ENTAV</name>
<reference evidence="4" key="2">
    <citation type="submission" date="2023-03" db="EMBL/GenBank/DDBJ databases">
        <authorList>
            <person name="Shen W."/>
            <person name="Cai J."/>
        </authorList>
    </citation>
    <scope>NUCLEOTIDE SEQUENCE</scope>
    <source>
        <strain evidence="4">P33-2</strain>
    </source>
</reference>
<dbReference type="Proteomes" id="UP000288388">
    <property type="component" value="Unassembled WGS sequence"/>
</dbReference>
<feature type="region of interest" description="Disordered" evidence="1">
    <location>
        <begin position="44"/>
        <end position="76"/>
    </location>
</feature>
<dbReference type="EMBL" id="JARPWH010000089">
    <property type="protein sequence ID" value="MDT2404250.1"/>
    <property type="molecule type" value="Genomic_DNA"/>
</dbReference>
<feature type="transmembrane region" description="Helical" evidence="2">
    <location>
        <begin position="100"/>
        <end position="118"/>
    </location>
</feature>
<keyword evidence="2" id="KW-1133">Transmembrane helix</keyword>
<dbReference type="NCBIfam" id="TIGR01167">
    <property type="entry name" value="LPXTG_anchor"/>
    <property type="match status" value="1"/>
</dbReference>
<keyword evidence="3" id="KW-0732">Signal</keyword>
<keyword evidence="2" id="KW-0812">Transmembrane</keyword>
<feature type="chain" id="PRO_5043159587" evidence="3">
    <location>
        <begin position="24"/>
        <end position="130"/>
    </location>
</feature>
<comment type="caution">
    <text evidence="4">The sequence shown here is derived from an EMBL/GenBank/DDBJ whole genome shotgun (WGS) entry which is preliminary data.</text>
</comment>
<feature type="compositionally biased region" description="Polar residues" evidence="1">
    <location>
        <begin position="58"/>
        <end position="76"/>
    </location>
</feature>
<dbReference type="RefSeq" id="WP_048719760.1">
    <property type="nucleotide sequence ID" value="NZ_JADPDV010000080.1"/>
</dbReference>
<evidence type="ECO:0000256" key="2">
    <source>
        <dbReference type="SAM" id="Phobius"/>
    </source>
</evidence>
<proteinExistence type="predicted"/>
<sequence>MRRLVINSLLIMLALFTTVPVFAADANYDSNGVTAFYGKYEYPKDEPEKEQPLENEEGNQASVNGETRGTAGETTNQLISRLPSYKGEGTIIPATGDTSSLFATLSGFFLLSLVFFKLKEEENGEKNSII</sequence>
<evidence type="ECO:0000313" key="6">
    <source>
        <dbReference type="Proteomes" id="UP000288388"/>
    </source>
</evidence>
<evidence type="ECO:0000256" key="3">
    <source>
        <dbReference type="SAM" id="SignalP"/>
    </source>
</evidence>
<gene>
    <name evidence="5" type="ORF">EK398_19695</name>
    <name evidence="4" type="ORF">P7D43_17925</name>
</gene>
<evidence type="ECO:0000256" key="1">
    <source>
        <dbReference type="SAM" id="MobiDB-lite"/>
    </source>
</evidence>
<protein>
    <submittedName>
        <fullName evidence="4">LPXTG cell wall anchor domain-containing protein</fullName>
    </submittedName>
</protein>
<dbReference type="AlphaFoldDB" id="A0A2N8PUC1"/>
<dbReference type="Proteomes" id="UP001260773">
    <property type="component" value="Unassembled WGS sequence"/>
</dbReference>
<evidence type="ECO:0000313" key="5">
    <source>
        <dbReference type="EMBL" id="RVU92712.1"/>
    </source>
</evidence>
<accession>A0A2N8PUC1</accession>